<keyword evidence="7" id="KW-1133">Transmembrane helix</keyword>
<keyword evidence="8" id="KW-0472">Membrane</keyword>
<evidence type="ECO:0000256" key="8">
    <source>
        <dbReference type="ARBA" id="ARBA00023136"/>
    </source>
</evidence>
<feature type="site" description="Interaction with galactose moiety of substrate glycoprotein" evidence="13">
    <location>
        <position position="145"/>
    </location>
</feature>
<reference evidence="16" key="1">
    <citation type="submission" date="2022-11" db="UniProtKB">
        <authorList>
            <consortium name="WormBaseParasite"/>
        </authorList>
    </citation>
    <scope>IDENTIFICATION</scope>
</reference>
<evidence type="ECO:0000256" key="10">
    <source>
        <dbReference type="ARBA" id="ARBA00047979"/>
    </source>
</evidence>
<feature type="active site" description="Proton donor/acceptor" evidence="11">
    <location>
        <position position="201"/>
    </location>
</feature>
<sequence length="250" mass="28612">MLLSREKPEILFITPTSEKFTQLADLTRLSQTLSLVSNIQWIIIEDRAQKSEKLVKLLNRIKVPSIHLNLKTPPAFPGRGWAQRNYALAHIRNKYQSATGNELKKIVYFGDDDNAYDIRLFDNYIRNVKRIGVWPVGLTYGGVVEAPRVNQDSRVVGWNSLWRPDRMFATDMAGFAVSLDLVLNTNATFAASCDKRQLGPETCFIELLGVQRGDLEPFGVNDQPKEILVWHTRTEMYRPLQNDSDHGYIF</sequence>
<keyword evidence="14" id="KW-0333">Golgi apparatus</keyword>
<evidence type="ECO:0000256" key="12">
    <source>
        <dbReference type="PIRSR" id="PIRSR605027-3"/>
    </source>
</evidence>
<dbReference type="GO" id="GO:0015018">
    <property type="term" value="F:galactosylgalactosylxylosylprotein 3-beta-glucuronosyltransferase activity"/>
    <property type="evidence" value="ECO:0007669"/>
    <property type="project" value="UniProtKB-UniRule"/>
</dbReference>
<dbReference type="Gene3D" id="3.90.550.10">
    <property type="entry name" value="Spore Coat Polysaccharide Biosynthesis Protein SpsA, Chain A"/>
    <property type="match status" value="1"/>
</dbReference>
<feature type="binding site" evidence="12">
    <location>
        <position position="113"/>
    </location>
    <ligand>
        <name>Mn(2+)</name>
        <dbReference type="ChEBI" id="CHEBI:29035"/>
    </ligand>
</feature>
<evidence type="ECO:0000256" key="11">
    <source>
        <dbReference type="PIRSR" id="PIRSR605027-1"/>
    </source>
</evidence>
<evidence type="ECO:0000256" key="14">
    <source>
        <dbReference type="RuleBase" id="RU363127"/>
    </source>
</evidence>
<keyword evidence="12 14" id="KW-0479">Metal-binding</keyword>
<dbReference type="PANTHER" id="PTHR10896:SF30">
    <property type="entry name" value="GALACTOSYLGALACTOSYLXYLOSYLPROTEIN 3-BETA-GLUCURONOSYLTRANSFERASE"/>
    <property type="match status" value="1"/>
</dbReference>
<dbReference type="CDD" id="cd00218">
    <property type="entry name" value="GlcAT-I"/>
    <property type="match status" value="1"/>
</dbReference>
<protein>
    <recommendedName>
        <fullName evidence="3 14">Galactosylgalactosylxylosylprotein 3-beta-glucuronosyltransferase</fullName>
        <ecNumber evidence="3 14">2.4.1.135</ecNumber>
    </recommendedName>
</protein>
<dbReference type="AlphaFoldDB" id="A0A914XDG8"/>
<evidence type="ECO:0000256" key="2">
    <source>
        <dbReference type="ARBA" id="ARBA00007706"/>
    </source>
</evidence>
<evidence type="ECO:0000256" key="4">
    <source>
        <dbReference type="ARBA" id="ARBA00022679"/>
    </source>
</evidence>
<dbReference type="GO" id="GO:0005975">
    <property type="term" value="P:carbohydrate metabolic process"/>
    <property type="evidence" value="ECO:0007669"/>
    <property type="project" value="TreeGrafter"/>
</dbReference>
<evidence type="ECO:0000256" key="3">
    <source>
        <dbReference type="ARBA" id="ARBA00012641"/>
    </source>
</evidence>
<keyword evidence="9" id="KW-0325">Glycoprotein</keyword>
<keyword evidence="12 14" id="KW-0464">Manganese</keyword>
<evidence type="ECO:0000256" key="7">
    <source>
        <dbReference type="ARBA" id="ARBA00022989"/>
    </source>
</evidence>
<dbReference type="Pfam" id="PF03360">
    <property type="entry name" value="Glyco_transf_43"/>
    <property type="match status" value="1"/>
</dbReference>
<evidence type="ECO:0000313" key="16">
    <source>
        <dbReference type="WBParaSite" id="PSAMB.scaffold7995size6787.g30819.t1"/>
    </source>
</evidence>
<comment type="cofactor">
    <cofactor evidence="12 14">
        <name>Mn(2+)</name>
        <dbReference type="ChEBI" id="CHEBI:29035"/>
    </cofactor>
</comment>
<evidence type="ECO:0000256" key="6">
    <source>
        <dbReference type="ARBA" id="ARBA00022968"/>
    </source>
</evidence>
<dbReference type="GO" id="GO:0046872">
    <property type="term" value="F:metal ion binding"/>
    <property type="evidence" value="ECO:0007669"/>
    <property type="project" value="UniProtKB-KW"/>
</dbReference>
<evidence type="ECO:0000313" key="15">
    <source>
        <dbReference type="Proteomes" id="UP000887566"/>
    </source>
</evidence>
<dbReference type="WBParaSite" id="PSAMB.scaffold7995size6787.g30819.t1">
    <property type="protein sequence ID" value="PSAMB.scaffold7995size6787.g30819.t1"/>
    <property type="gene ID" value="PSAMB.scaffold7995size6787.g30819"/>
</dbReference>
<dbReference type="EC" id="2.4.1.135" evidence="3 14"/>
<keyword evidence="5" id="KW-0812">Transmembrane</keyword>
<comment type="catalytic activity">
    <reaction evidence="10 14">
        <text>3-O-(beta-D-galactosyl-(1-&gt;3)-beta-D-galactosyl-(1-&gt;4)-beta-D-xylosyl)-L-seryl-[protein] + UDP-alpha-D-glucuronate = 3-O-(beta-D-GlcA-(1-&gt;3)-beta-D-Gal-(1-&gt;3)-beta-D-Gal-(1-&gt;4)-beta-D-Xyl)-L-seryl-[protein] + UDP + H(+)</text>
        <dbReference type="Rhea" id="RHEA:24168"/>
        <dbReference type="Rhea" id="RHEA-COMP:12571"/>
        <dbReference type="Rhea" id="RHEA-COMP:12573"/>
        <dbReference type="ChEBI" id="CHEBI:15378"/>
        <dbReference type="ChEBI" id="CHEBI:58052"/>
        <dbReference type="ChEBI" id="CHEBI:58223"/>
        <dbReference type="ChEBI" id="CHEBI:132090"/>
        <dbReference type="ChEBI" id="CHEBI:132093"/>
        <dbReference type="EC" id="2.4.1.135"/>
    </reaction>
</comment>
<dbReference type="PANTHER" id="PTHR10896">
    <property type="entry name" value="GALACTOSYLGALACTOSYLXYLOSYLPROTEIN 3-BETA-GLUCURONOSYLTRANSFERASE BETA-1,3-GLUCURONYLTRANSFERASE"/>
    <property type="match status" value="1"/>
</dbReference>
<name>A0A914XDG8_9BILA</name>
<accession>A0A914XDG8</accession>
<dbReference type="SUPFAM" id="SSF53448">
    <property type="entry name" value="Nucleotide-diphospho-sugar transferases"/>
    <property type="match status" value="1"/>
</dbReference>
<dbReference type="GO" id="GO:0000139">
    <property type="term" value="C:Golgi membrane"/>
    <property type="evidence" value="ECO:0007669"/>
    <property type="project" value="UniProtKB-SubCell"/>
</dbReference>
<evidence type="ECO:0000256" key="13">
    <source>
        <dbReference type="PIRSR" id="PIRSR605027-4"/>
    </source>
</evidence>
<dbReference type="GO" id="GO:0050650">
    <property type="term" value="P:chondroitin sulfate proteoglycan biosynthetic process"/>
    <property type="evidence" value="ECO:0007669"/>
    <property type="project" value="TreeGrafter"/>
</dbReference>
<evidence type="ECO:0000256" key="5">
    <source>
        <dbReference type="ARBA" id="ARBA00022692"/>
    </source>
</evidence>
<comment type="similarity">
    <text evidence="2 14">Belongs to the glycosyltransferase 43 family.</text>
</comment>
<evidence type="ECO:0000256" key="1">
    <source>
        <dbReference type="ARBA" id="ARBA00004606"/>
    </source>
</evidence>
<keyword evidence="15" id="KW-1185">Reference proteome</keyword>
<proteinExistence type="inferred from homology"/>
<evidence type="ECO:0000256" key="9">
    <source>
        <dbReference type="ARBA" id="ARBA00023180"/>
    </source>
</evidence>
<dbReference type="InterPro" id="IPR029044">
    <property type="entry name" value="Nucleotide-diphossugar_trans"/>
</dbReference>
<organism evidence="15 16">
    <name type="scientific">Plectus sambesii</name>
    <dbReference type="NCBI Taxonomy" id="2011161"/>
    <lineage>
        <taxon>Eukaryota</taxon>
        <taxon>Metazoa</taxon>
        <taxon>Ecdysozoa</taxon>
        <taxon>Nematoda</taxon>
        <taxon>Chromadorea</taxon>
        <taxon>Plectida</taxon>
        <taxon>Plectina</taxon>
        <taxon>Plectoidea</taxon>
        <taxon>Plectidae</taxon>
        <taxon>Plectus</taxon>
    </lineage>
</organism>
<dbReference type="InterPro" id="IPR005027">
    <property type="entry name" value="Glyco_trans_43"/>
</dbReference>
<comment type="subcellular location">
    <subcellularLocation>
        <location evidence="14">Golgi apparatus membrane</location>
        <topology evidence="14">Single-pass type II membrane protein</topology>
    </subcellularLocation>
    <subcellularLocation>
        <location evidence="1">Membrane</location>
        <topology evidence="1">Single-pass type II membrane protein</topology>
    </subcellularLocation>
</comment>
<keyword evidence="6 14" id="KW-0735">Signal-anchor</keyword>
<comment type="pathway">
    <text evidence="14">Protein modification; protein glycosylation.</text>
</comment>
<keyword evidence="4 14" id="KW-0808">Transferase</keyword>
<dbReference type="Proteomes" id="UP000887566">
    <property type="component" value="Unplaced"/>
</dbReference>